<proteinExistence type="predicted"/>
<dbReference type="AlphaFoldDB" id="A0A4C1XUS1"/>
<comment type="caution">
    <text evidence="1">The sequence shown here is derived from an EMBL/GenBank/DDBJ whole genome shotgun (WGS) entry which is preliminary data.</text>
</comment>
<sequence>MDRGRTNFARAHLIDIHLSYRHSKRVIERSARVALENPVQTVSGHIKKNGQSLSSRNRRACMKRLMDVSEARQICKDRTIRQSIVSAYPSGD</sequence>
<evidence type="ECO:0000313" key="1">
    <source>
        <dbReference type="EMBL" id="GBP67726.1"/>
    </source>
</evidence>
<dbReference type="OrthoDB" id="425681at2759"/>
<organism evidence="1 2">
    <name type="scientific">Eumeta variegata</name>
    <name type="common">Bagworm moth</name>
    <name type="synonym">Eumeta japonica</name>
    <dbReference type="NCBI Taxonomy" id="151549"/>
    <lineage>
        <taxon>Eukaryota</taxon>
        <taxon>Metazoa</taxon>
        <taxon>Ecdysozoa</taxon>
        <taxon>Arthropoda</taxon>
        <taxon>Hexapoda</taxon>
        <taxon>Insecta</taxon>
        <taxon>Pterygota</taxon>
        <taxon>Neoptera</taxon>
        <taxon>Endopterygota</taxon>
        <taxon>Lepidoptera</taxon>
        <taxon>Glossata</taxon>
        <taxon>Ditrysia</taxon>
        <taxon>Tineoidea</taxon>
        <taxon>Psychidae</taxon>
        <taxon>Oiketicinae</taxon>
        <taxon>Eumeta</taxon>
    </lineage>
</organism>
<dbReference type="Proteomes" id="UP000299102">
    <property type="component" value="Unassembled WGS sequence"/>
</dbReference>
<accession>A0A4C1XUS1</accession>
<dbReference type="EMBL" id="BGZK01000989">
    <property type="protein sequence ID" value="GBP67726.1"/>
    <property type="molecule type" value="Genomic_DNA"/>
</dbReference>
<protein>
    <submittedName>
        <fullName evidence="1">Uncharacterized protein</fullName>
    </submittedName>
</protein>
<keyword evidence="2" id="KW-1185">Reference proteome</keyword>
<reference evidence="1 2" key="1">
    <citation type="journal article" date="2019" name="Commun. Biol.">
        <title>The bagworm genome reveals a unique fibroin gene that provides high tensile strength.</title>
        <authorList>
            <person name="Kono N."/>
            <person name="Nakamura H."/>
            <person name="Ohtoshi R."/>
            <person name="Tomita M."/>
            <person name="Numata K."/>
            <person name="Arakawa K."/>
        </authorList>
    </citation>
    <scope>NUCLEOTIDE SEQUENCE [LARGE SCALE GENOMIC DNA]</scope>
</reference>
<name>A0A4C1XUS1_EUMVA</name>
<evidence type="ECO:0000313" key="2">
    <source>
        <dbReference type="Proteomes" id="UP000299102"/>
    </source>
</evidence>
<gene>
    <name evidence="1" type="ORF">EVAR_40497_1</name>
</gene>